<dbReference type="PANTHER" id="PTHR33744">
    <property type="entry name" value="CARBOHYDRATE DIACID REGULATOR"/>
    <property type="match status" value="1"/>
</dbReference>
<dbReference type="InterPro" id="IPR042070">
    <property type="entry name" value="PucR_C-HTH_sf"/>
</dbReference>
<dbReference type="InterPro" id="IPR058663">
    <property type="entry name" value="PucR-like_N"/>
</dbReference>
<comment type="caution">
    <text evidence="3">The sequence shown here is derived from an EMBL/GenBank/DDBJ whole genome shotgun (WGS) entry which is preliminary data.</text>
</comment>
<dbReference type="InterPro" id="IPR025736">
    <property type="entry name" value="PucR_C-HTH_dom"/>
</dbReference>
<name>A0ABW2GEC3_9ACTN</name>
<protein>
    <submittedName>
        <fullName evidence="3">PucR family transcriptional regulator</fullName>
    </submittedName>
</protein>
<evidence type="ECO:0000259" key="1">
    <source>
        <dbReference type="Pfam" id="PF13556"/>
    </source>
</evidence>
<dbReference type="Pfam" id="PF13556">
    <property type="entry name" value="HTH_30"/>
    <property type="match status" value="1"/>
</dbReference>
<dbReference type="Pfam" id="PF25906">
    <property type="entry name" value="PucR-like_N"/>
    <property type="match status" value="1"/>
</dbReference>
<evidence type="ECO:0000259" key="2">
    <source>
        <dbReference type="Pfam" id="PF25906"/>
    </source>
</evidence>
<dbReference type="Proteomes" id="UP001596413">
    <property type="component" value="Unassembled WGS sequence"/>
</dbReference>
<accession>A0ABW2GEC3</accession>
<reference evidence="4" key="1">
    <citation type="journal article" date="2019" name="Int. J. Syst. Evol. Microbiol.">
        <title>The Global Catalogue of Microorganisms (GCM) 10K type strain sequencing project: providing services to taxonomists for standard genome sequencing and annotation.</title>
        <authorList>
            <consortium name="The Broad Institute Genomics Platform"/>
            <consortium name="The Broad Institute Genome Sequencing Center for Infectious Disease"/>
            <person name="Wu L."/>
            <person name="Ma J."/>
        </authorList>
    </citation>
    <scope>NUCLEOTIDE SEQUENCE [LARGE SCALE GENOMIC DNA]</scope>
    <source>
        <strain evidence="4">CGMCC 1.13681</strain>
    </source>
</reference>
<dbReference type="PANTHER" id="PTHR33744:SF1">
    <property type="entry name" value="DNA-BINDING TRANSCRIPTIONAL ACTIVATOR ADER"/>
    <property type="match status" value="1"/>
</dbReference>
<dbReference type="InterPro" id="IPR051448">
    <property type="entry name" value="CdaR-like_regulators"/>
</dbReference>
<evidence type="ECO:0000313" key="4">
    <source>
        <dbReference type="Proteomes" id="UP001596413"/>
    </source>
</evidence>
<feature type="domain" description="PucR-like N-terminal" evidence="2">
    <location>
        <begin position="15"/>
        <end position="179"/>
    </location>
</feature>
<feature type="domain" description="PucR C-terminal helix-turn-helix" evidence="1">
    <location>
        <begin position="334"/>
        <end position="391"/>
    </location>
</feature>
<gene>
    <name evidence="3" type="ORF">ACFQLX_13190</name>
</gene>
<dbReference type="RefSeq" id="WP_386414645.1">
    <property type="nucleotide sequence ID" value="NZ_JBHSZO010000018.1"/>
</dbReference>
<organism evidence="3 4">
    <name type="scientific">Streptomyces polyrhachis</name>
    <dbReference type="NCBI Taxonomy" id="1282885"/>
    <lineage>
        <taxon>Bacteria</taxon>
        <taxon>Bacillati</taxon>
        <taxon>Actinomycetota</taxon>
        <taxon>Actinomycetes</taxon>
        <taxon>Kitasatosporales</taxon>
        <taxon>Streptomycetaceae</taxon>
        <taxon>Streptomyces</taxon>
    </lineage>
</organism>
<dbReference type="EMBL" id="JBHSZO010000018">
    <property type="protein sequence ID" value="MFC7219113.1"/>
    <property type="molecule type" value="Genomic_DNA"/>
</dbReference>
<keyword evidence="4" id="KW-1185">Reference proteome</keyword>
<dbReference type="Gene3D" id="1.10.10.2840">
    <property type="entry name" value="PucR C-terminal helix-turn-helix domain"/>
    <property type="match status" value="1"/>
</dbReference>
<proteinExistence type="predicted"/>
<evidence type="ECO:0000313" key="3">
    <source>
        <dbReference type="EMBL" id="MFC7219113.1"/>
    </source>
</evidence>
<sequence length="403" mass="44599">MTTAIPAEQRSRAMSGLPPELAAIMRPELPSLIEEIRAEIRMQIPDYASLQNGPYGRTVVLIVQQALTTFVEKVGAPGAPTVQRDKTFRRFGRFEAYEGRGLDTMEAAFRLGTRMALHRSRKVARRFNLSSGLLLSFADALLVYVDELVEVAREGYLEAKAEMEQGIGTQRRRLLHLILSGSAAPRAALEEVAERVEWPLPGQVTLLAFHAGMAPPRGVFDDTLLLDLDDHQPYALLPGEMTEEVRATLALMPLGTKMAVGLTVPLAEAADSLRWARRALALAESGVLPPGPMVNCADHLVTLLLFADPGLVEALTRQRLTALTELTASQRDRLIRTLRAWLDTRGNAVQMAEQLGLHPQTVRYRMRGLDKTFGDLLADPDDRFAVEIVLRGLELRARQTTRD</sequence>